<dbReference type="InterPro" id="IPR037914">
    <property type="entry name" value="SpoVT-AbrB_sf"/>
</dbReference>
<sequence length="76" mass="8332">MVKTISKIGNSQGLIFDTALLQLARLKVGDEVNVEVHAGGTITITPMNPQVIEAEKAAESIKRLIQKNSELFRRLS</sequence>
<reference evidence="2" key="1">
    <citation type="journal article" date="2019" name="Int. J. Syst. Evol. Microbiol.">
        <title>The Global Catalogue of Microorganisms (GCM) 10K type strain sequencing project: providing services to taxonomists for standard genome sequencing and annotation.</title>
        <authorList>
            <consortium name="The Broad Institute Genomics Platform"/>
            <consortium name="The Broad Institute Genome Sequencing Center for Infectious Disease"/>
            <person name="Wu L."/>
            <person name="Ma J."/>
        </authorList>
    </citation>
    <scope>NUCLEOTIDE SEQUENCE [LARGE SCALE GENOMIC DNA]</scope>
    <source>
        <strain evidence="2">CGMCC 4.1469</strain>
    </source>
</reference>
<dbReference type="Gene3D" id="2.10.260.10">
    <property type="match status" value="1"/>
</dbReference>
<dbReference type="RefSeq" id="WP_377171908.1">
    <property type="nucleotide sequence ID" value="NZ_JBHSMQ010000015.1"/>
</dbReference>
<evidence type="ECO:0000313" key="1">
    <source>
        <dbReference type="EMBL" id="MFC5458005.1"/>
    </source>
</evidence>
<proteinExistence type="predicted"/>
<evidence type="ECO:0000313" key="2">
    <source>
        <dbReference type="Proteomes" id="UP001596052"/>
    </source>
</evidence>
<dbReference type="EMBL" id="JBHSMQ010000015">
    <property type="protein sequence ID" value="MFC5458005.1"/>
    <property type="molecule type" value="Genomic_DNA"/>
</dbReference>
<name>A0ABW0KXR8_9BACT</name>
<dbReference type="SUPFAM" id="SSF89447">
    <property type="entry name" value="AbrB/MazE/MraZ-like"/>
    <property type="match status" value="1"/>
</dbReference>
<gene>
    <name evidence="1" type="ORF">ACFQDI_24255</name>
</gene>
<accession>A0ABW0KXR8</accession>
<keyword evidence="2" id="KW-1185">Reference proteome</keyword>
<protein>
    <submittedName>
        <fullName evidence="1">AbrB family transcriptional regulator</fullName>
    </submittedName>
</protein>
<dbReference type="Proteomes" id="UP001596052">
    <property type="component" value="Unassembled WGS sequence"/>
</dbReference>
<organism evidence="1 2">
    <name type="scientific">Prosthecobacter fluviatilis</name>
    <dbReference type="NCBI Taxonomy" id="445931"/>
    <lineage>
        <taxon>Bacteria</taxon>
        <taxon>Pseudomonadati</taxon>
        <taxon>Verrucomicrobiota</taxon>
        <taxon>Verrucomicrobiia</taxon>
        <taxon>Verrucomicrobiales</taxon>
        <taxon>Verrucomicrobiaceae</taxon>
        <taxon>Prosthecobacter</taxon>
    </lineage>
</organism>
<comment type="caution">
    <text evidence="1">The sequence shown here is derived from an EMBL/GenBank/DDBJ whole genome shotgun (WGS) entry which is preliminary data.</text>
</comment>